<evidence type="ECO:0000256" key="4">
    <source>
        <dbReference type="PIRSR" id="PIRSR001220-2"/>
    </source>
</evidence>
<dbReference type="CDD" id="cd08964">
    <property type="entry name" value="L-asparaginase_II"/>
    <property type="match status" value="1"/>
</dbReference>
<dbReference type="SFLD" id="SFLDS00057">
    <property type="entry name" value="Glutaminase/Asparaginase"/>
    <property type="match status" value="1"/>
</dbReference>
<dbReference type="RefSeq" id="WP_120756095.1">
    <property type="nucleotide sequence ID" value="NZ_JBFADQ010000014.1"/>
</dbReference>
<evidence type="ECO:0000256" key="2">
    <source>
        <dbReference type="ARBA" id="ARBA00022801"/>
    </source>
</evidence>
<evidence type="ECO:0000259" key="6">
    <source>
        <dbReference type="Pfam" id="PF17763"/>
    </source>
</evidence>
<evidence type="ECO:0000256" key="3">
    <source>
        <dbReference type="PIRSR" id="PIRSR001220-1"/>
    </source>
</evidence>
<dbReference type="InterPro" id="IPR027473">
    <property type="entry name" value="L-asparaginase_C"/>
</dbReference>
<dbReference type="PANTHER" id="PTHR11707:SF28">
    <property type="entry name" value="60 KDA LYSOPHOSPHOLIPASE"/>
    <property type="match status" value="1"/>
</dbReference>
<dbReference type="Gene3D" id="3.40.50.40">
    <property type="match status" value="1"/>
</dbReference>
<evidence type="ECO:0000256" key="1">
    <source>
        <dbReference type="ARBA" id="ARBA00010518"/>
    </source>
</evidence>
<dbReference type="InterPro" id="IPR037152">
    <property type="entry name" value="L-asparaginase_N_sf"/>
</dbReference>
<gene>
    <name evidence="7" type="ORF">D7231_15840</name>
</gene>
<dbReference type="AlphaFoldDB" id="A0A3B0BFF3"/>
<dbReference type="PANTHER" id="PTHR11707">
    <property type="entry name" value="L-ASPARAGINASE"/>
    <property type="match status" value="1"/>
</dbReference>
<protein>
    <submittedName>
        <fullName evidence="7">Asparaginase</fullName>
    </submittedName>
</protein>
<feature type="binding site" evidence="4">
    <location>
        <begin position="84"/>
        <end position="85"/>
    </location>
    <ligand>
        <name>substrate</name>
    </ligand>
</feature>
<dbReference type="Gene3D" id="3.40.50.1170">
    <property type="entry name" value="L-asparaginase, N-terminal domain"/>
    <property type="match status" value="1"/>
</dbReference>
<dbReference type="Pfam" id="PF17763">
    <property type="entry name" value="Asparaginase_C"/>
    <property type="match status" value="1"/>
</dbReference>
<comment type="similarity">
    <text evidence="1">Belongs to the asparaginase 1 family.</text>
</comment>
<evidence type="ECO:0000313" key="7">
    <source>
        <dbReference type="EMBL" id="RKN71482.1"/>
    </source>
</evidence>
<dbReference type="EMBL" id="RBAM01000006">
    <property type="protein sequence ID" value="RKN71482.1"/>
    <property type="molecule type" value="Genomic_DNA"/>
</dbReference>
<feature type="binding site" evidence="4">
    <location>
        <position position="52"/>
    </location>
    <ligand>
        <name>substrate</name>
    </ligand>
</feature>
<sequence>MSIALFALGGTISVSGRATGERLTGAEITAAVPGLDELGVPLDVRDVHAVPSGSLTFTQVLDVVEAASRAVAEGSAGVVVTQGTDTLEETAFLADLVWPHDAPFVLTGAMRQPGMAGADGPANVLAAARVAASPAARGLGALVAFNDEVHAARWVRKSHSTSTAAFVSPNAGPVGRVVEGGVRVLAPPPRRAVLPAGIGRARLDAARVALHCVTFDDDPGRLEGLAATYRGLVVAGFGAGHVPASFAPVLGALADRIPVVLTSRTGSGPVLRRTYSAPGSETDLQQRGLINGGLLDPYKARVLLRLLLAAGAEHDDITAAFAEHG</sequence>
<dbReference type="InterPro" id="IPR004550">
    <property type="entry name" value="AsnASE_II"/>
</dbReference>
<dbReference type="Proteomes" id="UP000270343">
    <property type="component" value="Unassembled WGS sequence"/>
</dbReference>
<dbReference type="InterPro" id="IPR040919">
    <property type="entry name" value="Asparaginase_C"/>
</dbReference>
<dbReference type="PRINTS" id="PR00139">
    <property type="entry name" value="ASNGLNASE"/>
</dbReference>
<name>A0A3B0BFF3_9ACTN</name>
<dbReference type="SUPFAM" id="SSF53774">
    <property type="entry name" value="Glutaminase/Asparaginase"/>
    <property type="match status" value="1"/>
</dbReference>
<dbReference type="PIRSF" id="PIRSF001220">
    <property type="entry name" value="L-ASNase_gatD"/>
    <property type="match status" value="1"/>
</dbReference>
<dbReference type="PROSITE" id="PS51732">
    <property type="entry name" value="ASN_GLN_ASE_3"/>
    <property type="match status" value="1"/>
</dbReference>
<dbReference type="SMART" id="SM00870">
    <property type="entry name" value="Asparaginase"/>
    <property type="match status" value="1"/>
</dbReference>
<organism evidence="7 8">
    <name type="scientific">Streptomyces klenkii</name>
    <dbReference type="NCBI Taxonomy" id="1420899"/>
    <lineage>
        <taxon>Bacteria</taxon>
        <taxon>Bacillati</taxon>
        <taxon>Actinomycetota</taxon>
        <taxon>Actinomycetes</taxon>
        <taxon>Kitasatosporales</taxon>
        <taxon>Streptomycetaceae</taxon>
        <taxon>Streptomyces</taxon>
    </lineage>
</organism>
<dbReference type="InterPro" id="IPR006034">
    <property type="entry name" value="Asparaginase/glutaminase-like"/>
</dbReference>
<feature type="domain" description="Asparaginase/glutaminase C-terminal" evidence="6">
    <location>
        <begin position="207"/>
        <end position="321"/>
    </location>
</feature>
<proteinExistence type="inferred from homology"/>
<feature type="domain" description="L-asparaginase N-terminal" evidence="5">
    <location>
        <begin position="3"/>
        <end position="188"/>
    </location>
</feature>
<reference evidence="7 8" key="1">
    <citation type="journal article" date="2015" name="Antonie Van Leeuwenhoek">
        <title>Streptomyces klenkii sp. nov., isolated from deep marine sediment.</title>
        <authorList>
            <person name="Veyisoglu A."/>
            <person name="Sahin N."/>
        </authorList>
    </citation>
    <scope>NUCLEOTIDE SEQUENCE [LARGE SCALE GENOMIC DNA]</scope>
    <source>
        <strain evidence="7 8">KCTC 29202</strain>
    </source>
</reference>
<dbReference type="InterPro" id="IPR027474">
    <property type="entry name" value="L-asparaginase_N"/>
</dbReference>
<dbReference type="GO" id="GO:0004067">
    <property type="term" value="F:asparaginase activity"/>
    <property type="evidence" value="ECO:0007669"/>
    <property type="project" value="UniProtKB-UniRule"/>
</dbReference>
<dbReference type="GO" id="GO:0006528">
    <property type="term" value="P:asparagine metabolic process"/>
    <property type="evidence" value="ECO:0007669"/>
    <property type="project" value="InterPro"/>
</dbReference>
<feature type="active site" description="O-isoaspartyl threonine intermediate" evidence="3">
    <location>
        <position position="11"/>
    </location>
</feature>
<accession>A0A3B0BFF3</accession>
<keyword evidence="2" id="KW-0378">Hydrolase</keyword>
<evidence type="ECO:0000313" key="8">
    <source>
        <dbReference type="Proteomes" id="UP000270343"/>
    </source>
</evidence>
<dbReference type="InterPro" id="IPR036152">
    <property type="entry name" value="Asp/glu_Ase-like_sf"/>
</dbReference>
<comment type="caution">
    <text evidence="7">The sequence shown here is derived from an EMBL/GenBank/DDBJ whole genome shotgun (WGS) entry which is preliminary data.</text>
</comment>
<dbReference type="OrthoDB" id="9788068at2"/>
<keyword evidence="8" id="KW-1185">Reference proteome</keyword>
<dbReference type="PIRSF" id="PIRSF500176">
    <property type="entry name" value="L_ASNase"/>
    <property type="match status" value="1"/>
</dbReference>
<evidence type="ECO:0000259" key="5">
    <source>
        <dbReference type="Pfam" id="PF00710"/>
    </source>
</evidence>
<dbReference type="Pfam" id="PF00710">
    <property type="entry name" value="Asparaginase"/>
    <property type="match status" value="1"/>
</dbReference>